<keyword evidence="2" id="KW-1185">Reference proteome</keyword>
<reference evidence="1" key="1">
    <citation type="submission" date="2019-02" db="EMBL/GenBank/DDBJ databases">
        <authorList>
            <person name="Pothier F.J."/>
        </authorList>
    </citation>
    <scope>NUCLEOTIDE SEQUENCE</scope>
    <source>
        <strain evidence="1">CI-1B</strain>
    </source>
</reference>
<sequence length="105" mass="11908">MGTLIAFHSADEGFPVRPDNLSVLTPLVSVFRFDRDMLPFVRYLLNEHGVFSVRDWDAAPLSVFDGFGLADELRARFKQRIGRPRRSFATDSAKIRTLRAGRQPA</sequence>
<protein>
    <submittedName>
        <fullName evidence="1">Uncharacterized protein</fullName>
    </submittedName>
</protein>
<evidence type="ECO:0000313" key="2">
    <source>
        <dbReference type="Proteomes" id="UP000328092"/>
    </source>
</evidence>
<organism evidence="1 2">
    <name type="scientific">Bradyrhizobium ivorense</name>
    <dbReference type="NCBI Taxonomy" id="2511166"/>
    <lineage>
        <taxon>Bacteria</taxon>
        <taxon>Pseudomonadati</taxon>
        <taxon>Pseudomonadota</taxon>
        <taxon>Alphaproteobacteria</taxon>
        <taxon>Hyphomicrobiales</taxon>
        <taxon>Nitrobacteraceae</taxon>
        <taxon>Bradyrhizobium</taxon>
    </lineage>
</organism>
<accession>A0A508T577</accession>
<gene>
    <name evidence="1" type="ORF">CI1B_31960</name>
</gene>
<name>A0A508T577_9BRAD</name>
<evidence type="ECO:0000313" key="1">
    <source>
        <dbReference type="EMBL" id="VIO70542.1"/>
    </source>
</evidence>
<dbReference type="Proteomes" id="UP000328092">
    <property type="component" value="Unassembled WGS sequence"/>
</dbReference>
<dbReference type="AlphaFoldDB" id="A0A508T577"/>
<comment type="caution">
    <text evidence="1">The sequence shown here is derived from an EMBL/GenBank/DDBJ whole genome shotgun (WGS) entry which is preliminary data.</text>
</comment>
<proteinExistence type="predicted"/>
<dbReference type="EMBL" id="CAADFC020000011">
    <property type="protein sequence ID" value="VIO70542.1"/>
    <property type="molecule type" value="Genomic_DNA"/>
</dbReference>